<sequence length="75" mass="8600">MFFKIDGRCCTRCQTELDGTLDSLNGVKKIELNYITNIMMLQYDASLVSKNNLVKILESQCNILKVKRNNSILEL</sequence>
<proteinExistence type="predicted"/>
<keyword evidence="2" id="KW-1185">Reference proteome</keyword>
<dbReference type="KEGG" id="nfn:NFRAN_2446"/>
<reference evidence="1 2" key="1">
    <citation type="submission" date="2019-02" db="EMBL/GenBank/DDBJ databases">
        <authorList>
            <person name="Lehtovirta-Morley E L."/>
        </authorList>
    </citation>
    <scope>NUCLEOTIDE SEQUENCE [LARGE SCALE GENOMIC DNA]</scope>
    <source>
        <strain evidence="1">NFRAN1</strain>
    </source>
</reference>
<dbReference type="AlphaFoldDB" id="A0A484IIQ7"/>
<dbReference type="GO" id="GO:0046872">
    <property type="term" value="F:metal ion binding"/>
    <property type="evidence" value="ECO:0007669"/>
    <property type="project" value="InterPro"/>
</dbReference>
<evidence type="ECO:0000313" key="2">
    <source>
        <dbReference type="Proteomes" id="UP000294299"/>
    </source>
</evidence>
<name>A0A484IIQ7_9ARCH</name>
<accession>A0A484IIQ7</accession>
<protein>
    <submittedName>
        <fullName evidence="1">Uncharacterized protein</fullName>
    </submittedName>
</protein>
<dbReference type="Proteomes" id="UP000294299">
    <property type="component" value="Chromosome NFRAN"/>
</dbReference>
<evidence type="ECO:0000313" key="1">
    <source>
        <dbReference type="EMBL" id="VFJ14768.1"/>
    </source>
</evidence>
<gene>
    <name evidence="1" type="ORF">NFRAN_2446</name>
</gene>
<dbReference type="InterPro" id="IPR036163">
    <property type="entry name" value="HMA_dom_sf"/>
</dbReference>
<dbReference type="Gene3D" id="3.30.70.100">
    <property type="match status" value="1"/>
</dbReference>
<dbReference type="SUPFAM" id="SSF55008">
    <property type="entry name" value="HMA, heavy metal-associated domain"/>
    <property type="match status" value="1"/>
</dbReference>
<organism evidence="1 2">
    <name type="scientific">Candidatus Nitrosocosmicus franklandianus</name>
    <dbReference type="NCBI Taxonomy" id="1798806"/>
    <lineage>
        <taxon>Archaea</taxon>
        <taxon>Nitrososphaerota</taxon>
        <taxon>Nitrososphaeria</taxon>
        <taxon>Nitrososphaerales</taxon>
        <taxon>Nitrososphaeraceae</taxon>
        <taxon>Candidatus Nitrosocosmicus</taxon>
    </lineage>
</organism>
<dbReference type="EMBL" id="LR216287">
    <property type="protein sequence ID" value="VFJ14768.1"/>
    <property type="molecule type" value="Genomic_DNA"/>
</dbReference>